<evidence type="ECO:0000256" key="1">
    <source>
        <dbReference type="SAM" id="SignalP"/>
    </source>
</evidence>
<dbReference type="RefSeq" id="WP_154716796.1">
    <property type="nucleotide sequence ID" value="NZ_LT837803.1"/>
</dbReference>
<dbReference type="Gene3D" id="3.30.70.2050">
    <property type="match status" value="1"/>
</dbReference>
<sequence>MNKPMQSLRRCALHGLVAISLALALPALTPAAAAEEVAAQAVGKEMRCPVCGMYPARYPKWMTQVIFKDGTMRATDSPLDLFRFLHDMAKYDRKHVREDIAVIYLSDYLKGGWVDAKRAYFVAGSSARGPMNNADLPAFNGREAAEKFAGEQGGKVLGFEQITAELVANLGHDDHGDHGHHDHHGH</sequence>
<keyword evidence="1" id="KW-0732">Signal</keyword>
<evidence type="ECO:0000313" key="2">
    <source>
        <dbReference type="EMBL" id="SMB27030.1"/>
    </source>
</evidence>
<dbReference type="Proteomes" id="UP000242886">
    <property type="component" value="Chromosome SDENCHOL"/>
</dbReference>
<keyword evidence="3" id="KW-1185">Reference proteome</keyword>
<dbReference type="PANTHER" id="PTHR41247:SF1">
    <property type="entry name" value="HTH-TYPE TRANSCRIPTIONAL REPRESSOR YCNK"/>
    <property type="match status" value="1"/>
</dbReference>
<gene>
    <name evidence="2" type="ORF">SDENCHOL_20277</name>
</gene>
<protein>
    <recommendedName>
        <fullName evidence="4">NosL</fullName>
    </recommendedName>
</protein>
<dbReference type="PROSITE" id="PS51318">
    <property type="entry name" value="TAT"/>
    <property type="match status" value="1"/>
</dbReference>
<reference evidence="2" key="1">
    <citation type="submission" date="2017-03" db="EMBL/GenBank/DDBJ databases">
        <authorList>
            <consortium name="AG Boll"/>
        </authorList>
    </citation>
    <scope>NUCLEOTIDE SEQUENCE [LARGE SCALE GENOMIC DNA]</scope>
    <source>
        <strain evidence="2">Chol</strain>
    </source>
</reference>
<dbReference type="AlphaFoldDB" id="A0A7Z7HSA0"/>
<accession>A0A7Z7HSA0</accession>
<dbReference type="Pfam" id="PF05573">
    <property type="entry name" value="NosL"/>
    <property type="match status" value="1"/>
</dbReference>
<feature type="chain" id="PRO_5031534998" description="NosL" evidence="1">
    <location>
        <begin position="34"/>
        <end position="186"/>
    </location>
</feature>
<dbReference type="PANTHER" id="PTHR41247">
    <property type="entry name" value="HTH-TYPE TRANSCRIPTIONAL REPRESSOR YCNK"/>
    <property type="match status" value="1"/>
</dbReference>
<evidence type="ECO:0008006" key="4">
    <source>
        <dbReference type="Google" id="ProtNLM"/>
    </source>
</evidence>
<organism evidence="2 3">
    <name type="scientific">Sterolibacterium denitrificans</name>
    <dbReference type="NCBI Taxonomy" id="157592"/>
    <lineage>
        <taxon>Bacteria</taxon>
        <taxon>Pseudomonadati</taxon>
        <taxon>Pseudomonadota</taxon>
        <taxon>Betaproteobacteria</taxon>
        <taxon>Nitrosomonadales</taxon>
        <taxon>Sterolibacteriaceae</taxon>
        <taxon>Sterolibacterium</taxon>
    </lineage>
</organism>
<name>A0A7Z7HSA0_9PROT</name>
<dbReference type="InterPro" id="IPR008719">
    <property type="entry name" value="N2O_reductase_NosL"/>
</dbReference>
<evidence type="ECO:0000313" key="3">
    <source>
        <dbReference type="Proteomes" id="UP000242886"/>
    </source>
</evidence>
<proteinExistence type="predicted"/>
<dbReference type="InterPro" id="IPR006311">
    <property type="entry name" value="TAT_signal"/>
</dbReference>
<dbReference type="EMBL" id="LT837803">
    <property type="protein sequence ID" value="SMB27030.1"/>
    <property type="molecule type" value="Genomic_DNA"/>
</dbReference>
<dbReference type="SUPFAM" id="SSF160387">
    <property type="entry name" value="NosL/MerB-like"/>
    <property type="match status" value="1"/>
</dbReference>
<feature type="signal peptide" evidence="1">
    <location>
        <begin position="1"/>
        <end position="33"/>
    </location>
</feature>